<dbReference type="Proteomes" id="UP000780801">
    <property type="component" value="Unassembled WGS sequence"/>
</dbReference>
<gene>
    <name evidence="1" type="ORF">BGW38_006685</name>
</gene>
<name>A0A9P6G3D7_9FUNG</name>
<sequence length="108" mass="12872">MEWEAWSRLEVRRHEVDACCFVSRPGSLEKRRLQGEQEACSRLGEGRQEEACRFVAQLDLDMEWEVWSRLEVRRHEVDACCFVARQCHQGEQETYSRLDERHREGDAC</sequence>
<comment type="caution">
    <text evidence="1">The sequence shown here is derived from an EMBL/GenBank/DDBJ whole genome shotgun (WGS) entry which is preliminary data.</text>
</comment>
<proteinExistence type="predicted"/>
<evidence type="ECO:0000313" key="2">
    <source>
        <dbReference type="Proteomes" id="UP000780801"/>
    </source>
</evidence>
<evidence type="ECO:0000313" key="1">
    <source>
        <dbReference type="EMBL" id="KAF9586337.1"/>
    </source>
</evidence>
<keyword evidence="2" id="KW-1185">Reference proteome</keyword>
<dbReference type="AlphaFoldDB" id="A0A9P6G3D7"/>
<reference evidence="1" key="1">
    <citation type="journal article" date="2020" name="Fungal Divers.">
        <title>Resolving the Mortierellaceae phylogeny through synthesis of multi-gene phylogenetics and phylogenomics.</title>
        <authorList>
            <person name="Vandepol N."/>
            <person name="Liber J."/>
            <person name="Desiro A."/>
            <person name="Na H."/>
            <person name="Kennedy M."/>
            <person name="Barry K."/>
            <person name="Grigoriev I.V."/>
            <person name="Miller A.N."/>
            <person name="O'Donnell K."/>
            <person name="Stajich J.E."/>
            <person name="Bonito G."/>
        </authorList>
    </citation>
    <scope>NUCLEOTIDE SEQUENCE</scope>
    <source>
        <strain evidence="1">KOD1015</strain>
    </source>
</reference>
<accession>A0A9P6G3D7</accession>
<organism evidence="1 2">
    <name type="scientific">Lunasporangiospora selenospora</name>
    <dbReference type="NCBI Taxonomy" id="979761"/>
    <lineage>
        <taxon>Eukaryota</taxon>
        <taxon>Fungi</taxon>
        <taxon>Fungi incertae sedis</taxon>
        <taxon>Mucoromycota</taxon>
        <taxon>Mortierellomycotina</taxon>
        <taxon>Mortierellomycetes</taxon>
        <taxon>Mortierellales</taxon>
        <taxon>Mortierellaceae</taxon>
        <taxon>Lunasporangiospora</taxon>
    </lineage>
</organism>
<dbReference type="EMBL" id="JAABOA010000043">
    <property type="protein sequence ID" value="KAF9586337.1"/>
    <property type="molecule type" value="Genomic_DNA"/>
</dbReference>
<protein>
    <submittedName>
        <fullName evidence="1">Uncharacterized protein</fullName>
    </submittedName>
</protein>